<gene>
    <name evidence="2" type="ORF">CAPTEDRAFT_215461</name>
</gene>
<reference evidence="3" key="3">
    <citation type="submission" date="2015-06" db="UniProtKB">
        <authorList>
            <consortium name="EnsemblMetazoa"/>
        </authorList>
    </citation>
    <scope>IDENTIFICATION</scope>
</reference>
<name>R7TZS1_CAPTE</name>
<organism evidence="2">
    <name type="scientific">Capitella teleta</name>
    <name type="common">Polychaete worm</name>
    <dbReference type="NCBI Taxonomy" id="283909"/>
    <lineage>
        <taxon>Eukaryota</taxon>
        <taxon>Metazoa</taxon>
        <taxon>Spiralia</taxon>
        <taxon>Lophotrochozoa</taxon>
        <taxon>Annelida</taxon>
        <taxon>Polychaeta</taxon>
        <taxon>Sedentaria</taxon>
        <taxon>Scolecida</taxon>
        <taxon>Capitellidae</taxon>
        <taxon>Capitella</taxon>
    </lineage>
</organism>
<dbReference type="Proteomes" id="UP000014760">
    <property type="component" value="Unassembled WGS sequence"/>
</dbReference>
<evidence type="ECO:0000313" key="3">
    <source>
        <dbReference type="EnsemblMetazoa" id="CapteP215461"/>
    </source>
</evidence>
<keyword evidence="4" id="KW-1185">Reference proteome</keyword>
<dbReference type="InterPro" id="IPR043159">
    <property type="entry name" value="Lectin_gal-bd_sf"/>
</dbReference>
<dbReference type="EMBL" id="AMQN01001967">
    <property type="status" value="NOT_ANNOTATED_CDS"/>
    <property type="molecule type" value="Genomic_DNA"/>
</dbReference>
<evidence type="ECO:0008006" key="5">
    <source>
        <dbReference type="Google" id="ProtNLM"/>
    </source>
</evidence>
<sequence length="303" mass="33728">MHTLWILITVFAFTRANKYCPGEDMSAKCLNNEVIMMMDARLVQGQIGACRTDEIVTDVDTCSVDVIGIIDVKCSAFQVCSVPVSNVINANQNTCHEIEDHELFLEASYQCVKAIGFQGNTCPMVVDLTSNEPKYLANTKLTTTSQRATSCPWRIKADRGKHINMTLWDFGFASTDDHSTVCSLYAIVVRQSGDLTVCKGLTRQRHVTLVQNDTLDLYVLSPRSQSIGFLLEFSEVGCPRIRDNPEYQNVSQNNSIVIIQCTTGENKMLECVDQKWVGETCINIGTRARGVGFLIVILMGIFE</sequence>
<dbReference type="EnsemblMetazoa" id="CapteT215461">
    <property type="protein sequence ID" value="CapteP215461"/>
    <property type="gene ID" value="CapteG215461"/>
</dbReference>
<reference evidence="2 4" key="2">
    <citation type="journal article" date="2013" name="Nature">
        <title>Insights into bilaterian evolution from three spiralian genomes.</title>
        <authorList>
            <person name="Simakov O."/>
            <person name="Marletaz F."/>
            <person name="Cho S.J."/>
            <person name="Edsinger-Gonzales E."/>
            <person name="Havlak P."/>
            <person name="Hellsten U."/>
            <person name="Kuo D.H."/>
            <person name="Larsson T."/>
            <person name="Lv J."/>
            <person name="Arendt D."/>
            <person name="Savage R."/>
            <person name="Osoegawa K."/>
            <person name="de Jong P."/>
            <person name="Grimwood J."/>
            <person name="Chapman J.A."/>
            <person name="Shapiro H."/>
            <person name="Aerts A."/>
            <person name="Otillar R.P."/>
            <person name="Terry A.Y."/>
            <person name="Boore J.L."/>
            <person name="Grigoriev I.V."/>
            <person name="Lindberg D.R."/>
            <person name="Seaver E.C."/>
            <person name="Weisblat D.A."/>
            <person name="Putnam N.H."/>
            <person name="Rokhsar D.S."/>
        </authorList>
    </citation>
    <scope>NUCLEOTIDE SEQUENCE</scope>
    <source>
        <strain evidence="2 4">I ESC-2004</strain>
    </source>
</reference>
<feature type="chain" id="PRO_5008787508" description="SUEL-type lectin domain-containing protein" evidence="1">
    <location>
        <begin position="17"/>
        <end position="303"/>
    </location>
</feature>
<dbReference type="Gene3D" id="2.60.120.740">
    <property type="match status" value="1"/>
</dbReference>
<keyword evidence="1" id="KW-0732">Signal</keyword>
<evidence type="ECO:0000256" key="1">
    <source>
        <dbReference type="SAM" id="SignalP"/>
    </source>
</evidence>
<feature type="signal peptide" evidence="1">
    <location>
        <begin position="1"/>
        <end position="16"/>
    </location>
</feature>
<dbReference type="HOGENOM" id="CLU_919030_0_0_1"/>
<reference evidence="4" key="1">
    <citation type="submission" date="2012-12" db="EMBL/GenBank/DDBJ databases">
        <authorList>
            <person name="Hellsten U."/>
            <person name="Grimwood J."/>
            <person name="Chapman J.A."/>
            <person name="Shapiro H."/>
            <person name="Aerts A."/>
            <person name="Otillar R.P."/>
            <person name="Terry A.Y."/>
            <person name="Boore J.L."/>
            <person name="Simakov O."/>
            <person name="Marletaz F."/>
            <person name="Cho S.-J."/>
            <person name="Edsinger-Gonzales E."/>
            <person name="Havlak P."/>
            <person name="Kuo D.-H."/>
            <person name="Larsson T."/>
            <person name="Lv J."/>
            <person name="Arendt D."/>
            <person name="Savage R."/>
            <person name="Osoegawa K."/>
            <person name="de Jong P."/>
            <person name="Lindberg D.R."/>
            <person name="Seaver E.C."/>
            <person name="Weisblat D.A."/>
            <person name="Putnam N.H."/>
            <person name="Grigoriev I.V."/>
            <person name="Rokhsar D.S."/>
        </authorList>
    </citation>
    <scope>NUCLEOTIDE SEQUENCE</scope>
    <source>
        <strain evidence="4">I ESC-2004</strain>
    </source>
</reference>
<dbReference type="CDD" id="cd22823">
    <property type="entry name" value="Gal_Rha_Lectin"/>
    <property type="match status" value="1"/>
</dbReference>
<dbReference type="AlphaFoldDB" id="R7TZS1"/>
<evidence type="ECO:0000313" key="2">
    <source>
        <dbReference type="EMBL" id="ELT99127.1"/>
    </source>
</evidence>
<proteinExistence type="predicted"/>
<dbReference type="EMBL" id="KB307198">
    <property type="protein sequence ID" value="ELT99127.1"/>
    <property type="molecule type" value="Genomic_DNA"/>
</dbReference>
<protein>
    <recommendedName>
        <fullName evidence="5">SUEL-type lectin domain-containing protein</fullName>
    </recommendedName>
</protein>
<evidence type="ECO:0000313" key="4">
    <source>
        <dbReference type="Proteomes" id="UP000014760"/>
    </source>
</evidence>
<accession>R7TZS1</accession>